<dbReference type="PANTHER" id="PTHR30136:SF34">
    <property type="entry name" value="TRANSCRIPTIONAL REGULATOR"/>
    <property type="match status" value="1"/>
</dbReference>
<protein>
    <recommendedName>
        <fullName evidence="2">HTH iclR-type domain-containing protein</fullName>
    </recommendedName>
</protein>
<feature type="domain" description="HTH iclR-type" evidence="2">
    <location>
        <begin position="41"/>
        <end position="103"/>
    </location>
</feature>
<sequence>MAPDRLQSPTPRARRHDNTQSANDIRAATPQGKRAESEPMVVPLARGLAILCAFGRGRAWLGNLDIAQETGIPAPTVSRLLHSLLVLGYVQQDEATRLYALAPAALALGYAAIADPAQRSLDAPRG</sequence>
<dbReference type="GO" id="GO:0003700">
    <property type="term" value="F:DNA-binding transcription factor activity"/>
    <property type="evidence" value="ECO:0007669"/>
    <property type="project" value="TreeGrafter"/>
</dbReference>
<dbReference type="EMBL" id="JACHBW010000012">
    <property type="protein sequence ID" value="MBB6104445.1"/>
    <property type="molecule type" value="Genomic_DNA"/>
</dbReference>
<feature type="region of interest" description="Disordered" evidence="1">
    <location>
        <begin position="1"/>
        <end position="38"/>
    </location>
</feature>
<evidence type="ECO:0000313" key="3">
    <source>
        <dbReference type="EMBL" id="MBB6104445.1"/>
    </source>
</evidence>
<dbReference type="Proteomes" id="UP000571554">
    <property type="component" value="Unassembled WGS sequence"/>
</dbReference>
<dbReference type="InterPro" id="IPR036388">
    <property type="entry name" value="WH-like_DNA-bd_sf"/>
</dbReference>
<dbReference type="InterPro" id="IPR005471">
    <property type="entry name" value="Tscrpt_reg_IclR_N"/>
</dbReference>
<evidence type="ECO:0000313" key="4">
    <source>
        <dbReference type="Proteomes" id="UP000571554"/>
    </source>
</evidence>
<evidence type="ECO:0000256" key="1">
    <source>
        <dbReference type="SAM" id="MobiDB-lite"/>
    </source>
</evidence>
<dbReference type="SUPFAM" id="SSF46785">
    <property type="entry name" value="Winged helix' DNA-binding domain"/>
    <property type="match status" value="1"/>
</dbReference>
<proteinExistence type="predicted"/>
<reference evidence="3 4" key="1">
    <citation type="submission" date="2020-08" db="EMBL/GenBank/DDBJ databases">
        <title>Above-ground endophytic microbial communities from plants in different locations in the United States.</title>
        <authorList>
            <person name="Frank C."/>
        </authorList>
    </citation>
    <scope>NUCLEOTIDE SEQUENCE [LARGE SCALE GENOMIC DNA]</scope>
    <source>
        <strain evidence="3 4">WP4_2_2</strain>
    </source>
</reference>
<keyword evidence="4" id="KW-1185">Reference proteome</keyword>
<dbReference type="InterPro" id="IPR050707">
    <property type="entry name" value="HTH_MetabolicPath_Reg"/>
</dbReference>
<comment type="caution">
    <text evidence="3">The sequence shown here is derived from an EMBL/GenBank/DDBJ whole genome shotgun (WGS) entry which is preliminary data.</text>
</comment>
<dbReference type="PANTHER" id="PTHR30136">
    <property type="entry name" value="HELIX-TURN-HELIX TRANSCRIPTIONAL REGULATOR, ICLR FAMILY"/>
    <property type="match status" value="1"/>
</dbReference>
<evidence type="ECO:0000259" key="2">
    <source>
        <dbReference type="PROSITE" id="PS51077"/>
    </source>
</evidence>
<organism evidence="3 4">
    <name type="scientific">Paraburkholderia bannensis</name>
    <dbReference type="NCBI Taxonomy" id="765414"/>
    <lineage>
        <taxon>Bacteria</taxon>
        <taxon>Pseudomonadati</taxon>
        <taxon>Pseudomonadota</taxon>
        <taxon>Betaproteobacteria</taxon>
        <taxon>Burkholderiales</taxon>
        <taxon>Burkholderiaceae</taxon>
        <taxon>Paraburkholderia</taxon>
    </lineage>
</organism>
<dbReference type="Pfam" id="PF09339">
    <property type="entry name" value="HTH_IclR"/>
    <property type="match status" value="1"/>
</dbReference>
<dbReference type="GO" id="GO:0045892">
    <property type="term" value="P:negative regulation of DNA-templated transcription"/>
    <property type="evidence" value="ECO:0007669"/>
    <property type="project" value="TreeGrafter"/>
</dbReference>
<accession>A0A7W9WSM8</accession>
<name>A0A7W9WSM8_9BURK</name>
<dbReference type="PROSITE" id="PS51077">
    <property type="entry name" value="HTH_ICLR"/>
    <property type="match status" value="1"/>
</dbReference>
<dbReference type="SMART" id="SM00346">
    <property type="entry name" value="HTH_ICLR"/>
    <property type="match status" value="1"/>
</dbReference>
<dbReference type="RefSeq" id="WP_183726696.1">
    <property type="nucleotide sequence ID" value="NZ_JACHBW010000012.1"/>
</dbReference>
<dbReference type="AlphaFoldDB" id="A0A7W9WSM8"/>
<dbReference type="Gene3D" id="1.10.10.10">
    <property type="entry name" value="Winged helix-like DNA-binding domain superfamily/Winged helix DNA-binding domain"/>
    <property type="match status" value="1"/>
</dbReference>
<dbReference type="GO" id="GO:0003677">
    <property type="term" value="F:DNA binding"/>
    <property type="evidence" value="ECO:0007669"/>
    <property type="project" value="InterPro"/>
</dbReference>
<gene>
    <name evidence="3" type="ORF">F4827_004304</name>
</gene>
<dbReference type="InterPro" id="IPR036390">
    <property type="entry name" value="WH_DNA-bd_sf"/>
</dbReference>